<dbReference type="InterPro" id="IPR004104">
    <property type="entry name" value="Gfo/Idh/MocA-like_OxRdtase_C"/>
</dbReference>
<dbReference type="PANTHER" id="PTHR43377:SF2">
    <property type="entry name" value="BINDING ROSSMANN FOLD OXIDOREDUCTASE, PUTATIVE (AFU_ORTHOLOGUE AFUA_4G00560)-RELATED"/>
    <property type="match status" value="1"/>
</dbReference>
<sequence>MNKLTAIVIGAGDRGTDAYAPFALKNPDKLEIVGIAEPLDDRRTVFKEKFNLKDNQCFKDYNEILHEDKLADIAIICTQDKLHFQPTIHALKKGYHVLLEKPMSPDANECIEMAKVAEENDRILSICHVLRYTKFFQKLKNIIDSGKIGKVVSVQHNENVGYYHQAHSFVRGNWRNSDETAPMILAKSCHDMDILIYLIGENCLKVSSFGSLTHFNNENAPKDAPLRCLDGCPHDDACPYYAPKHYLGDNIGWPVCTITTDLSYDGRLKALKEGPYGRCVYHCDNNVVDHQVVNLEFEHGVTASFTMCAFTHDVGRTIKIMGTNGEIRGHLNSREIEIHNFCDNSMERISLPVPKSGHGGGDFGLIKDFVDLVNGKRCDSLTSAKISVQSHLMALAAEKSRVEQRIISIDEFFK</sequence>
<dbReference type="OrthoDB" id="9781966at2"/>
<evidence type="ECO:0000313" key="4">
    <source>
        <dbReference type="EMBL" id="SFB47037.1"/>
    </source>
</evidence>
<evidence type="ECO:0000313" key="5">
    <source>
        <dbReference type="Proteomes" id="UP000198619"/>
    </source>
</evidence>
<accession>A0A1I1BAA3</accession>
<dbReference type="AlphaFoldDB" id="A0A1I1BAA3"/>
<dbReference type="Pfam" id="PF02894">
    <property type="entry name" value="GFO_IDH_MocA_C"/>
    <property type="match status" value="1"/>
</dbReference>
<protein>
    <submittedName>
        <fullName evidence="4">Oxidoreductase family, C-terminal alpha/beta domain</fullName>
    </submittedName>
</protein>
<dbReference type="InterPro" id="IPR000683">
    <property type="entry name" value="Gfo/Idh/MocA-like_OxRdtase_N"/>
</dbReference>
<dbReference type="RefSeq" id="WP_090043316.1">
    <property type="nucleotide sequence ID" value="NZ_FOKI01000082.1"/>
</dbReference>
<dbReference type="InterPro" id="IPR036291">
    <property type="entry name" value="NAD(P)-bd_dom_sf"/>
</dbReference>
<comment type="similarity">
    <text evidence="1">Belongs to the Gfo/Idh/MocA family.</text>
</comment>
<dbReference type="GO" id="GO:0000166">
    <property type="term" value="F:nucleotide binding"/>
    <property type="evidence" value="ECO:0007669"/>
    <property type="project" value="InterPro"/>
</dbReference>
<dbReference type="Proteomes" id="UP000198619">
    <property type="component" value="Unassembled WGS sequence"/>
</dbReference>
<dbReference type="Pfam" id="PF01408">
    <property type="entry name" value="GFO_IDH_MocA"/>
    <property type="match status" value="1"/>
</dbReference>
<dbReference type="SUPFAM" id="SSF51735">
    <property type="entry name" value="NAD(P)-binding Rossmann-fold domains"/>
    <property type="match status" value="1"/>
</dbReference>
<feature type="domain" description="Gfo/Idh/MocA-like oxidoreductase N-terminal" evidence="2">
    <location>
        <begin position="7"/>
        <end position="126"/>
    </location>
</feature>
<evidence type="ECO:0000259" key="3">
    <source>
        <dbReference type="Pfam" id="PF02894"/>
    </source>
</evidence>
<dbReference type="Gene3D" id="3.30.360.10">
    <property type="entry name" value="Dihydrodipicolinate Reductase, domain 2"/>
    <property type="match status" value="1"/>
</dbReference>
<dbReference type="InterPro" id="IPR051450">
    <property type="entry name" value="Gfo/Idh/MocA_Oxidoreductases"/>
</dbReference>
<evidence type="ECO:0000259" key="2">
    <source>
        <dbReference type="Pfam" id="PF01408"/>
    </source>
</evidence>
<gene>
    <name evidence="4" type="ORF">SAMN04488528_10823</name>
</gene>
<organism evidence="4 5">
    <name type="scientific">Clostridium frigidicarnis</name>
    <dbReference type="NCBI Taxonomy" id="84698"/>
    <lineage>
        <taxon>Bacteria</taxon>
        <taxon>Bacillati</taxon>
        <taxon>Bacillota</taxon>
        <taxon>Clostridia</taxon>
        <taxon>Eubacteriales</taxon>
        <taxon>Clostridiaceae</taxon>
        <taxon>Clostridium</taxon>
    </lineage>
</organism>
<name>A0A1I1BAA3_9CLOT</name>
<evidence type="ECO:0000256" key="1">
    <source>
        <dbReference type="ARBA" id="ARBA00010928"/>
    </source>
</evidence>
<dbReference type="EMBL" id="FOKI01000082">
    <property type="protein sequence ID" value="SFB47037.1"/>
    <property type="molecule type" value="Genomic_DNA"/>
</dbReference>
<dbReference type="PANTHER" id="PTHR43377">
    <property type="entry name" value="BILIVERDIN REDUCTASE A"/>
    <property type="match status" value="1"/>
</dbReference>
<dbReference type="STRING" id="84698.SAMN04488528_10823"/>
<feature type="domain" description="Gfo/Idh/MocA-like oxidoreductase C-terminal" evidence="3">
    <location>
        <begin position="140"/>
        <end position="339"/>
    </location>
</feature>
<proteinExistence type="inferred from homology"/>
<reference evidence="4 5" key="1">
    <citation type="submission" date="2016-10" db="EMBL/GenBank/DDBJ databases">
        <authorList>
            <person name="de Groot N.N."/>
        </authorList>
    </citation>
    <scope>NUCLEOTIDE SEQUENCE [LARGE SCALE GENOMIC DNA]</scope>
    <source>
        <strain evidence="4 5">DSM 12271</strain>
    </source>
</reference>
<dbReference type="Gene3D" id="3.40.50.720">
    <property type="entry name" value="NAD(P)-binding Rossmann-like Domain"/>
    <property type="match status" value="1"/>
</dbReference>
<dbReference type="SUPFAM" id="SSF55347">
    <property type="entry name" value="Glyceraldehyde-3-phosphate dehydrogenase-like, C-terminal domain"/>
    <property type="match status" value="1"/>
</dbReference>
<keyword evidence="5" id="KW-1185">Reference proteome</keyword>